<comment type="similarity">
    <text evidence="1">Belongs to the ABC transporter superfamily.</text>
</comment>
<keyword evidence="3" id="KW-0547">Nucleotide-binding</keyword>
<reference evidence="11" key="1">
    <citation type="submission" date="2018-08" db="EMBL/GenBank/DDBJ databases">
        <authorList>
            <person name="Kim S.-J."/>
            <person name="Jung G.-Y."/>
        </authorList>
    </citation>
    <scope>NUCLEOTIDE SEQUENCE [LARGE SCALE GENOMIC DNA]</scope>
    <source>
        <strain evidence="11">GY_H</strain>
    </source>
</reference>
<dbReference type="OrthoDB" id="9800654at2"/>
<dbReference type="AlphaFoldDB" id="A0A371BDY8"/>
<dbReference type="GO" id="GO:0016887">
    <property type="term" value="F:ATP hydrolysis activity"/>
    <property type="evidence" value="ECO:0007669"/>
    <property type="project" value="InterPro"/>
</dbReference>
<keyword evidence="11" id="KW-1185">Reference proteome</keyword>
<comment type="function">
    <text evidence="8">Involved in beta-(1--&gt;2)glucan export. Transmembrane domains (TMD) form a pore in the inner membrane and the ATP-binding domain (NBD) is responsible for energy generation.</text>
</comment>
<dbReference type="InterPro" id="IPR005895">
    <property type="entry name" value="ABC_transptr_haem_export_CcmA"/>
</dbReference>
<dbReference type="GO" id="GO:0005524">
    <property type="term" value="F:ATP binding"/>
    <property type="evidence" value="ECO:0007669"/>
    <property type="project" value="UniProtKB-KW"/>
</dbReference>
<proteinExistence type="inferred from homology"/>
<dbReference type="SUPFAM" id="SSF52540">
    <property type="entry name" value="P-loop containing nucleoside triphosphate hydrolases"/>
    <property type="match status" value="1"/>
</dbReference>
<evidence type="ECO:0000313" key="11">
    <source>
        <dbReference type="Proteomes" id="UP000263993"/>
    </source>
</evidence>
<dbReference type="InterPro" id="IPR003593">
    <property type="entry name" value="AAA+_ATPase"/>
</dbReference>
<keyword evidence="6" id="KW-1278">Translocase</keyword>
<feature type="domain" description="ABC transporter" evidence="9">
    <location>
        <begin position="3"/>
        <end position="201"/>
    </location>
</feature>
<dbReference type="PANTHER" id="PTHR43499:SF1">
    <property type="entry name" value="ABC TRANSPORTER I FAMILY MEMBER 1"/>
    <property type="match status" value="1"/>
</dbReference>
<evidence type="ECO:0000256" key="1">
    <source>
        <dbReference type="ARBA" id="ARBA00005417"/>
    </source>
</evidence>
<evidence type="ECO:0000256" key="6">
    <source>
        <dbReference type="ARBA" id="ARBA00022967"/>
    </source>
</evidence>
<keyword evidence="5 10" id="KW-0067">ATP-binding</keyword>
<gene>
    <name evidence="10" type="primary">ccmA</name>
    <name evidence="10" type="ORF">DXH78_06310</name>
</gene>
<evidence type="ECO:0000256" key="7">
    <source>
        <dbReference type="ARBA" id="ARBA00023136"/>
    </source>
</evidence>
<evidence type="ECO:0000313" key="10">
    <source>
        <dbReference type="EMBL" id="RDV05727.1"/>
    </source>
</evidence>
<evidence type="ECO:0000256" key="3">
    <source>
        <dbReference type="ARBA" id="ARBA00022741"/>
    </source>
</evidence>
<sequence>MQLLCESLACERGGRRVFADMNFTVSAGEALVVTGRNGAGKSSLLRVIAGLLRAAEGKIELTGGIEESSLPEQAHYLGHLDAAKPSLTVRENLTFWTNFLGAPDEAATDAALDAVELGSLADLPAAYLSAGQKRRLSIARLLAVKRPLWLLDEPTSALDAPSQGRLAQFMREHLAGGGMIVAATHGPIGLDAPRELKMGVTA</sequence>
<keyword evidence="4" id="KW-0201">Cytochrome c-type biogenesis</keyword>
<dbReference type="SMART" id="SM00382">
    <property type="entry name" value="AAA"/>
    <property type="match status" value="1"/>
</dbReference>
<protein>
    <submittedName>
        <fullName evidence="10">Heme ABC exporter ATP-binding protein CcmA</fullName>
        <ecNumber evidence="10">3.6.3.41</ecNumber>
    </submittedName>
</protein>
<evidence type="ECO:0000256" key="2">
    <source>
        <dbReference type="ARBA" id="ARBA00022448"/>
    </source>
</evidence>
<dbReference type="GO" id="GO:0017004">
    <property type="term" value="P:cytochrome complex assembly"/>
    <property type="evidence" value="ECO:0007669"/>
    <property type="project" value="UniProtKB-KW"/>
</dbReference>
<dbReference type="Gene3D" id="3.40.50.300">
    <property type="entry name" value="P-loop containing nucleotide triphosphate hydrolases"/>
    <property type="match status" value="1"/>
</dbReference>
<dbReference type="EC" id="3.6.3.41" evidence="10"/>
<evidence type="ECO:0000256" key="4">
    <source>
        <dbReference type="ARBA" id="ARBA00022748"/>
    </source>
</evidence>
<dbReference type="NCBIfam" id="TIGR01189">
    <property type="entry name" value="ccmA"/>
    <property type="match status" value="1"/>
</dbReference>
<dbReference type="InterPro" id="IPR027417">
    <property type="entry name" value="P-loop_NTPase"/>
</dbReference>
<dbReference type="PROSITE" id="PS00211">
    <property type="entry name" value="ABC_TRANSPORTER_1"/>
    <property type="match status" value="1"/>
</dbReference>
<keyword evidence="10" id="KW-0378">Hydrolase</keyword>
<dbReference type="GO" id="GO:0022857">
    <property type="term" value="F:transmembrane transporter activity"/>
    <property type="evidence" value="ECO:0007669"/>
    <property type="project" value="InterPro"/>
</dbReference>
<dbReference type="Pfam" id="PF00005">
    <property type="entry name" value="ABC_tran"/>
    <property type="match status" value="1"/>
</dbReference>
<evidence type="ECO:0000259" key="9">
    <source>
        <dbReference type="PROSITE" id="PS50893"/>
    </source>
</evidence>
<keyword evidence="7" id="KW-0472">Membrane</keyword>
<evidence type="ECO:0000256" key="8">
    <source>
        <dbReference type="ARBA" id="ARBA00024722"/>
    </source>
</evidence>
<dbReference type="EMBL" id="QRGO01000001">
    <property type="protein sequence ID" value="RDV05727.1"/>
    <property type="molecule type" value="Genomic_DNA"/>
</dbReference>
<organism evidence="10 11">
    <name type="scientific">Undibacter mobilis</name>
    <dbReference type="NCBI Taxonomy" id="2292256"/>
    <lineage>
        <taxon>Bacteria</taxon>
        <taxon>Pseudomonadati</taxon>
        <taxon>Pseudomonadota</taxon>
        <taxon>Alphaproteobacteria</taxon>
        <taxon>Hyphomicrobiales</taxon>
        <taxon>Nitrobacteraceae</taxon>
        <taxon>Undibacter</taxon>
    </lineage>
</organism>
<dbReference type="RefSeq" id="WP_115517750.1">
    <property type="nucleotide sequence ID" value="NZ_QRGO01000001.1"/>
</dbReference>
<comment type="caution">
    <text evidence="10">The sequence shown here is derived from an EMBL/GenBank/DDBJ whole genome shotgun (WGS) entry which is preliminary data.</text>
</comment>
<dbReference type="InterPro" id="IPR003439">
    <property type="entry name" value="ABC_transporter-like_ATP-bd"/>
</dbReference>
<accession>A0A371BDY8</accession>
<dbReference type="PROSITE" id="PS50893">
    <property type="entry name" value="ABC_TRANSPORTER_2"/>
    <property type="match status" value="1"/>
</dbReference>
<evidence type="ECO:0000256" key="5">
    <source>
        <dbReference type="ARBA" id="ARBA00022840"/>
    </source>
</evidence>
<dbReference type="InterPro" id="IPR017871">
    <property type="entry name" value="ABC_transporter-like_CS"/>
</dbReference>
<dbReference type="Proteomes" id="UP000263993">
    <property type="component" value="Unassembled WGS sequence"/>
</dbReference>
<keyword evidence="2" id="KW-0813">Transport</keyword>
<name>A0A371BDY8_9BRAD</name>
<dbReference type="PANTHER" id="PTHR43499">
    <property type="entry name" value="ABC TRANSPORTER I FAMILY MEMBER 1"/>
    <property type="match status" value="1"/>
</dbReference>